<dbReference type="AlphaFoldDB" id="A0A8C5PH56"/>
<feature type="domain" description="Misato Segment II tubulin-like" evidence="8">
    <location>
        <begin position="7"/>
        <end position="116"/>
    </location>
</feature>
<dbReference type="PANTHER" id="PTHR13391">
    <property type="entry name" value="MITOCHONDRIAL DISTRIBUTION REGULATOR MISATO"/>
    <property type="match status" value="1"/>
</dbReference>
<evidence type="ECO:0000256" key="2">
    <source>
        <dbReference type="ARBA" id="ARBA00004496"/>
    </source>
</evidence>
<evidence type="ECO:0000259" key="8">
    <source>
        <dbReference type="Pfam" id="PF10644"/>
    </source>
</evidence>
<evidence type="ECO:0000256" key="4">
    <source>
        <dbReference type="ARBA" id="ARBA00017321"/>
    </source>
</evidence>
<accession>A0A8C5PH56</accession>
<keyword evidence="6" id="KW-0496">Mitochondrion</keyword>
<dbReference type="GeneTree" id="ENSGT00530000064067"/>
<evidence type="ECO:0000256" key="1">
    <source>
        <dbReference type="ARBA" id="ARBA00004173"/>
    </source>
</evidence>
<dbReference type="GO" id="GO:0005739">
    <property type="term" value="C:mitochondrion"/>
    <property type="evidence" value="ECO:0007669"/>
    <property type="project" value="UniProtKB-SubCell"/>
</dbReference>
<name>A0A8C5PH56_9ANUR</name>
<dbReference type="SUPFAM" id="SSF52490">
    <property type="entry name" value="Tubulin nucleotide-binding domain-like"/>
    <property type="match status" value="1"/>
</dbReference>
<evidence type="ECO:0000259" key="9">
    <source>
        <dbReference type="Pfam" id="PF14881"/>
    </source>
</evidence>
<evidence type="ECO:0000313" key="11">
    <source>
        <dbReference type="Proteomes" id="UP000694569"/>
    </source>
</evidence>
<dbReference type="Ensembl" id="ENSLLET00000023598.1">
    <property type="protein sequence ID" value="ENSLLEP00000022726.1"/>
    <property type="gene ID" value="ENSLLEG00000014423.1"/>
</dbReference>
<proteinExistence type="inferred from homology"/>
<comment type="function">
    <text evidence="7">Involved in the regulation of mitochondrial distribution and morphology. Required for mitochondrial fusion and mitochondrial network formation.</text>
</comment>
<comment type="subcellular location">
    <subcellularLocation>
        <location evidence="2">Cytoplasm</location>
    </subcellularLocation>
    <subcellularLocation>
        <location evidence="1">Mitochondrion</location>
    </subcellularLocation>
</comment>
<dbReference type="Pfam" id="PF10644">
    <property type="entry name" value="Misat_Tub_SegII"/>
    <property type="match status" value="1"/>
</dbReference>
<dbReference type="Proteomes" id="UP000694569">
    <property type="component" value="Unplaced"/>
</dbReference>
<evidence type="ECO:0000256" key="6">
    <source>
        <dbReference type="ARBA" id="ARBA00023128"/>
    </source>
</evidence>
<dbReference type="InterPro" id="IPR029209">
    <property type="entry name" value="DML1/Misato_tubulin"/>
</dbReference>
<dbReference type="Gene3D" id="3.40.50.1440">
    <property type="entry name" value="Tubulin/FtsZ, GTPase domain"/>
    <property type="match status" value="1"/>
</dbReference>
<organism evidence="10 11">
    <name type="scientific">Leptobrachium leishanense</name>
    <name type="common">Leishan spiny toad</name>
    <dbReference type="NCBI Taxonomy" id="445787"/>
    <lineage>
        <taxon>Eukaryota</taxon>
        <taxon>Metazoa</taxon>
        <taxon>Chordata</taxon>
        <taxon>Craniata</taxon>
        <taxon>Vertebrata</taxon>
        <taxon>Euteleostomi</taxon>
        <taxon>Amphibia</taxon>
        <taxon>Batrachia</taxon>
        <taxon>Anura</taxon>
        <taxon>Pelobatoidea</taxon>
        <taxon>Megophryidae</taxon>
        <taxon>Leptobrachium</taxon>
    </lineage>
</organism>
<dbReference type="PANTHER" id="PTHR13391:SF0">
    <property type="entry name" value="PROTEIN MISATO HOMOLOG 1"/>
    <property type="match status" value="1"/>
</dbReference>
<keyword evidence="11" id="KW-1185">Reference proteome</keyword>
<evidence type="ECO:0000256" key="3">
    <source>
        <dbReference type="ARBA" id="ARBA00008507"/>
    </source>
</evidence>
<comment type="similarity">
    <text evidence="3">Belongs to the misato family.</text>
</comment>
<protein>
    <recommendedName>
        <fullName evidence="4">Protein misato homolog 1</fullName>
    </recommendedName>
</protein>
<keyword evidence="5" id="KW-0963">Cytoplasm</keyword>
<dbReference type="InterPro" id="IPR036525">
    <property type="entry name" value="Tubulin/FtsZ_GTPase_sf"/>
</dbReference>
<dbReference type="Pfam" id="PF14881">
    <property type="entry name" value="Tubulin_3"/>
    <property type="match status" value="1"/>
</dbReference>
<dbReference type="OrthoDB" id="271881at2759"/>
<gene>
    <name evidence="10" type="primary">MSTO1</name>
</gene>
<reference evidence="10" key="2">
    <citation type="submission" date="2025-09" db="UniProtKB">
        <authorList>
            <consortium name="Ensembl"/>
        </authorList>
    </citation>
    <scope>IDENTIFICATION</scope>
</reference>
<dbReference type="InterPro" id="IPR019605">
    <property type="entry name" value="Misato_II_tubulin-like"/>
</dbReference>
<evidence type="ECO:0000256" key="5">
    <source>
        <dbReference type="ARBA" id="ARBA00022490"/>
    </source>
</evidence>
<evidence type="ECO:0000256" key="7">
    <source>
        <dbReference type="ARBA" id="ARBA00045225"/>
    </source>
</evidence>
<dbReference type="InterPro" id="IPR049942">
    <property type="entry name" value="DML1/Misato"/>
</dbReference>
<dbReference type="CDD" id="cd06060">
    <property type="entry name" value="misato"/>
    <property type="match status" value="1"/>
</dbReference>
<dbReference type="GO" id="GO:0007005">
    <property type="term" value="P:mitochondrion organization"/>
    <property type="evidence" value="ECO:0007669"/>
    <property type="project" value="InterPro"/>
</dbReference>
<feature type="domain" description="DML1/Misato tubulin" evidence="9">
    <location>
        <begin position="157"/>
        <end position="344"/>
    </location>
</feature>
<evidence type="ECO:0000313" key="10">
    <source>
        <dbReference type="Ensembl" id="ENSLLEP00000022726.1"/>
    </source>
</evidence>
<reference evidence="10" key="1">
    <citation type="submission" date="2025-08" db="UniProtKB">
        <authorList>
            <consortium name="Ensembl"/>
        </authorList>
    </citation>
    <scope>IDENTIFICATION</scope>
</reference>
<sequence>MGEQCGEVVTLQLGHYASFVGTHWWNLQTAMRSSPLAQNVDLEICSDVLFRQGVTLRGLETYTPRLILMDLKGSLDSLREEGYLYEDKRTMRSTPGWRGILTTHQEEPSQRNPFLSDSEMPCSHRQEGAAFPQACSGVQDVKDGLTGNAGKSCTWEQRVNVWSDLLQTDLHMKSVCVINRYNHGGETDTLDSFGQGEALLKESCYLDDLEDRLHFFTEECDYLQGFQVLCDLHNGFSGVGAQVAEFLRDQYPGRGILTWGTSPVQPGEADFRKRTFQMLNTIMGTVKMSSVSSLFCPLSLNSSLGRRPGVPTSLPHVLYDPVLPYHSSAILALALETLTAPYRLRSSPLPMQHLAEALNTCGRKVVRAVASLPFPIQAGSSLPDALLSHMTSAPWSSLTPCGTSGLSNPSNCFSQCVVLRGIRKDQQRSYQPRGARSLSVLHAQDTGPETLQCYLQSLYPQAVSVSHLLQAPCKLPSAFPQFFSPQVSKDGFIQLSERPKGVEHIPVLAALQTSEDIHRLLNGLDEEVKKLDVRRFSTFFTTGVEQEDFEEALHQMQDLAQCYSDSRVLWPSSSPPGPTSAPWLPPPRLSWWRIPLGIS</sequence>